<dbReference type="NCBIfam" id="TIGR02494">
    <property type="entry name" value="PFLE_PFLC"/>
    <property type="match status" value="1"/>
</dbReference>
<proteinExistence type="inferred from homology"/>
<dbReference type="InterPro" id="IPR013785">
    <property type="entry name" value="Aldolase_TIM"/>
</dbReference>
<dbReference type="InterPro" id="IPR001989">
    <property type="entry name" value="Radical_activat_CS"/>
</dbReference>
<dbReference type="GO" id="GO:0051539">
    <property type="term" value="F:4 iron, 4 sulfur cluster binding"/>
    <property type="evidence" value="ECO:0007669"/>
    <property type="project" value="UniProtKB-UniRule"/>
</dbReference>
<name>I4D451_DESAJ</name>
<feature type="binding site" evidence="9">
    <location>
        <position position="117"/>
    </location>
    <ligand>
        <name>[4Fe-4S] cluster</name>
        <dbReference type="ChEBI" id="CHEBI:49883"/>
        <label>2</label>
    </ligand>
</feature>
<evidence type="ECO:0000313" key="12">
    <source>
        <dbReference type="EMBL" id="AFM40575.1"/>
    </source>
</evidence>
<evidence type="ECO:0000256" key="5">
    <source>
        <dbReference type="ARBA" id="ARBA00023002"/>
    </source>
</evidence>
<feature type="binding site" evidence="9">
    <location>
        <position position="70"/>
    </location>
    <ligand>
        <name>[4Fe-4S] cluster</name>
        <dbReference type="ChEBI" id="CHEBI:49883"/>
        <label>2</label>
    </ligand>
</feature>
<comment type="similarity">
    <text evidence="1 9">Belongs to the organic radical-activating enzymes family.</text>
</comment>
<comment type="function">
    <text evidence="9">Catalyzes activation of the choline trimethylamine-lyase CutC under anaerobic conditions by generation of an organic free radical on a glycine residue, via an homolytic cleavage of S-adenosyl-L-methionine (SAM).</text>
</comment>
<evidence type="ECO:0000256" key="1">
    <source>
        <dbReference type="ARBA" id="ARBA00009777"/>
    </source>
</evidence>
<evidence type="ECO:0000313" key="13">
    <source>
        <dbReference type="Proteomes" id="UP000002892"/>
    </source>
</evidence>
<dbReference type="SFLD" id="SFLDG01066">
    <property type="entry name" value="organic_radical-activating_enz"/>
    <property type="match status" value="1"/>
</dbReference>
<comment type="catalytic activity">
    <reaction evidence="8 9">
        <text>glycyl-[protein] + reduced [flavodoxin] + S-adenosyl-L-methionine = glycin-2-yl radical-[protein] + semiquinone [flavodoxin] + 5'-deoxyadenosine + L-methionine + H(+)</text>
        <dbReference type="Rhea" id="RHEA:61976"/>
        <dbReference type="Rhea" id="RHEA-COMP:10622"/>
        <dbReference type="Rhea" id="RHEA-COMP:14480"/>
        <dbReference type="Rhea" id="RHEA-COMP:15993"/>
        <dbReference type="Rhea" id="RHEA-COMP:15994"/>
        <dbReference type="ChEBI" id="CHEBI:15378"/>
        <dbReference type="ChEBI" id="CHEBI:17319"/>
        <dbReference type="ChEBI" id="CHEBI:29947"/>
        <dbReference type="ChEBI" id="CHEBI:32722"/>
        <dbReference type="ChEBI" id="CHEBI:57618"/>
        <dbReference type="ChEBI" id="CHEBI:57844"/>
        <dbReference type="ChEBI" id="CHEBI:59789"/>
        <dbReference type="ChEBI" id="CHEBI:140311"/>
    </reaction>
</comment>
<dbReference type="AlphaFoldDB" id="I4D451"/>
<feature type="binding site" evidence="9">
    <location>
        <position position="64"/>
    </location>
    <ligand>
        <name>[4Fe-4S] cluster</name>
        <dbReference type="ChEBI" id="CHEBI:49883"/>
        <label>2</label>
    </ligand>
</feature>
<keyword evidence="3 9" id="KW-0949">S-adenosyl-L-methionine</keyword>
<dbReference type="PROSITE" id="PS01087">
    <property type="entry name" value="RADICAL_ACTIVATING"/>
    <property type="match status" value="1"/>
</dbReference>
<dbReference type="PANTHER" id="PTHR30352:SF4">
    <property type="entry name" value="PYRUVATE FORMATE-LYASE 2-ACTIVATING ENZYME"/>
    <property type="match status" value="1"/>
</dbReference>
<feature type="binding site" evidence="9">
    <location>
        <position position="38"/>
    </location>
    <ligand>
        <name>[4Fe-4S] cluster</name>
        <dbReference type="ChEBI" id="CHEBI:49883"/>
        <label>1</label>
        <note>4Fe-4S-S-AdoMet</note>
    </ligand>
</feature>
<comment type="cofactor">
    <cofactor evidence="9">
        <name>[4Fe-4S] cluster</name>
        <dbReference type="ChEBI" id="CHEBI:49883"/>
    </cofactor>
    <text evidence="9">Binds 2 [4Fe-4S] clusters. One cluster is coordinated with 3 cysteines and an exchangeable S-adenosyl-L-methionine.</text>
</comment>
<feature type="domain" description="4Fe-4S ferredoxin-type" evidence="10">
    <location>
        <begin position="55"/>
        <end position="84"/>
    </location>
</feature>
<dbReference type="InterPro" id="IPR017900">
    <property type="entry name" value="4Fe4S_Fe_S_CS"/>
</dbReference>
<feature type="binding site" evidence="9">
    <location>
        <position position="157"/>
    </location>
    <ligand>
        <name>S-adenosyl-L-methionine</name>
        <dbReference type="ChEBI" id="CHEBI:59789"/>
    </ligand>
</feature>
<gene>
    <name evidence="9" type="primary">cutD</name>
    <name evidence="12" type="ordered locus">Desaci_1571</name>
</gene>
<feature type="binding site" evidence="9">
    <location>
        <begin position="206"/>
        <end position="208"/>
    </location>
    <ligand>
        <name>S-adenosyl-L-methionine</name>
        <dbReference type="ChEBI" id="CHEBI:59789"/>
    </ligand>
</feature>
<protein>
    <recommendedName>
        <fullName evidence="9">Choline trimethylamine-lyase activating enzyme</fullName>
        <ecNumber evidence="9">1.97.1.-</ecNumber>
    </recommendedName>
    <alternativeName>
        <fullName evidence="9">Choline utilization protein D</fullName>
    </alternativeName>
    <alternativeName>
        <fullName evidence="9">GRE activase CutD</fullName>
    </alternativeName>
    <alternativeName>
        <fullName evidence="9">Glycyl-radical enzyme activating enzyme CutD</fullName>
        <shortName evidence="9">GRE activating enzyme CutD</shortName>
    </alternativeName>
</protein>
<dbReference type="SUPFAM" id="SSF54862">
    <property type="entry name" value="4Fe-4S ferredoxins"/>
    <property type="match status" value="1"/>
</dbReference>
<evidence type="ECO:0000256" key="4">
    <source>
        <dbReference type="ARBA" id="ARBA00022723"/>
    </source>
</evidence>
<dbReference type="GO" id="GO:0016491">
    <property type="term" value="F:oxidoreductase activity"/>
    <property type="evidence" value="ECO:0007669"/>
    <property type="project" value="UniProtKB-UniRule"/>
</dbReference>
<dbReference type="Gene3D" id="3.20.20.70">
    <property type="entry name" value="Aldolase class I"/>
    <property type="match status" value="1"/>
</dbReference>
<evidence type="ECO:0000256" key="2">
    <source>
        <dbReference type="ARBA" id="ARBA00022485"/>
    </source>
</evidence>
<dbReference type="KEGG" id="dai:Desaci_1571"/>
<dbReference type="Pfam" id="PF13353">
    <property type="entry name" value="Fer4_12"/>
    <property type="match status" value="1"/>
</dbReference>
<dbReference type="InterPro" id="IPR030905">
    <property type="entry name" value="CutC_activ_rSAM"/>
</dbReference>
<dbReference type="UniPathway" id="UPA01069"/>
<dbReference type="EMBL" id="CP003639">
    <property type="protein sequence ID" value="AFM40575.1"/>
    <property type="molecule type" value="Genomic_DNA"/>
</dbReference>
<feature type="binding site" evidence="9">
    <location>
        <position position="42"/>
    </location>
    <ligand>
        <name>[4Fe-4S] cluster</name>
        <dbReference type="ChEBI" id="CHEBI:49883"/>
        <label>1</label>
        <note>4Fe-4S-S-AdoMet</note>
    </ligand>
</feature>
<feature type="binding site" evidence="9">
    <location>
        <begin position="44"/>
        <end position="46"/>
    </location>
    <ligand>
        <name>S-adenosyl-L-methionine</name>
        <dbReference type="ChEBI" id="CHEBI:59789"/>
    </ligand>
</feature>
<accession>I4D451</accession>
<dbReference type="Gene3D" id="3.30.70.20">
    <property type="match status" value="1"/>
</dbReference>
<dbReference type="InterPro" id="IPR040074">
    <property type="entry name" value="BssD/PflA/YjjW"/>
</dbReference>
<dbReference type="InterPro" id="IPR058240">
    <property type="entry name" value="rSAM_sf"/>
</dbReference>
<keyword evidence="7 9" id="KW-0411">Iron-sulfur</keyword>
<evidence type="ECO:0000256" key="6">
    <source>
        <dbReference type="ARBA" id="ARBA00023004"/>
    </source>
</evidence>
<dbReference type="InterPro" id="IPR034457">
    <property type="entry name" value="Organic_radical-activating"/>
</dbReference>
<dbReference type="PROSITE" id="PS00198">
    <property type="entry name" value="4FE4S_FER_1"/>
    <property type="match status" value="2"/>
</dbReference>
<evidence type="ECO:0000256" key="8">
    <source>
        <dbReference type="ARBA" id="ARBA00047365"/>
    </source>
</evidence>
<dbReference type="HOGENOM" id="CLU_058969_0_0_9"/>
<dbReference type="PROSITE" id="PS51918">
    <property type="entry name" value="RADICAL_SAM"/>
    <property type="match status" value="1"/>
</dbReference>
<dbReference type="PIRSF" id="PIRSF000371">
    <property type="entry name" value="PFL_act_enz"/>
    <property type="match status" value="1"/>
</dbReference>
<feature type="binding site" evidence="9">
    <location>
        <position position="45"/>
    </location>
    <ligand>
        <name>[4Fe-4S] cluster</name>
        <dbReference type="ChEBI" id="CHEBI:49883"/>
        <label>1</label>
        <note>4Fe-4S-S-AdoMet</note>
    </ligand>
</feature>
<dbReference type="Pfam" id="PF04055">
    <property type="entry name" value="Radical_SAM"/>
    <property type="match status" value="1"/>
</dbReference>
<dbReference type="eggNOG" id="COG1180">
    <property type="taxonomic scope" value="Bacteria"/>
</dbReference>
<dbReference type="OrthoDB" id="9782387at2"/>
<evidence type="ECO:0000256" key="9">
    <source>
        <dbReference type="HAMAP-Rule" id="MF_02059"/>
    </source>
</evidence>
<dbReference type="InterPro" id="IPR012839">
    <property type="entry name" value="Organic_radical_activase"/>
</dbReference>
<comment type="pathway">
    <text evidence="9">Amine and polyamine metabolism; choline degradation.</text>
</comment>
<dbReference type="GO" id="GO:0046872">
    <property type="term" value="F:metal ion binding"/>
    <property type="evidence" value="ECO:0007669"/>
    <property type="project" value="UniProtKB-KW"/>
</dbReference>
<feature type="domain" description="Radical SAM core" evidence="11">
    <location>
        <begin position="24"/>
        <end position="320"/>
    </location>
</feature>
<feature type="binding site" evidence="9">
    <location>
        <position position="67"/>
    </location>
    <ligand>
        <name>[4Fe-4S] cluster</name>
        <dbReference type="ChEBI" id="CHEBI:49883"/>
        <label>2</label>
    </ligand>
</feature>
<dbReference type="STRING" id="646529.Desaci_1571"/>
<dbReference type="PROSITE" id="PS51379">
    <property type="entry name" value="4FE4S_FER_2"/>
    <property type="match status" value="2"/>
</dbReference>
<organism evidence="12 13">
    <name type="scientific">Desulfosporosinus acidiphilus (strain DSM 22704 / JCM 16185 / SJ4)</name>
    <dbReference type="NCBI Taxonomy" id="646529"/>
    <lineage>
        <taxon>Bacteria</taxon>
        <taxon>Bacillati</taxon>
        <taxon>Bacillota</taxon>
        <taxon>Clostridia</taxon>
        <taxon>Eubacteriales</taxon>
        <taxon>Desulfitobacteriaceae</taxon>
        <taxon>Desulfosporosinus</taxon>
    </lineage>
</organism>
<dbReference type="PANTHER" id="PTHR30352">
    <property type="entry name" value="PYRUVATE FORMATE-LYASE-ACTIVATING ENZYME"/>
    <property type="match status" value="1"/>
</dbReference>
<evidence type="ECO:0000256" key="3">
    <source>
        <dbReference type="ARBA" id="ARBA00022691"/>
    </source>
</evidence>
<feature type="domain" description="4Fe-4S ferredoxin-type" evidence="10">
    <location>
        <begin position="97"/>
        <end position="127"/>
    </location>
</feature>
<dbReference type="SFLD" id="SFLDS00029">
    <property type="entry name" value="Radical_SAM"/>
    <property type="match status" value="1"/>
</dbReference>
<keyword evidence="9" id="KW-0677">Repeat</keyword>
<dbReference type="RefSeq" id="WP_014826582.1">
    <property type="nucleotide sequence ID" value="NC_018068.1"/>
</dbReference>
<keyword evidence="6 9" id="KW-0408">Iron</keyword>
<keyword evidence="4 9" id="KW-0479">Metal-binding</keyword>
<dbReference type="Proteomes" id="UP000002892">
    <property type="component" value="Chromosome"/>
</dbReference>
<dbReference type="GO" id="GO:0042426">
    <property type="term" value="P:choline catabolic process"/>
    <property type="evidence" value="ECO:0007669"/>
    <property type="project" value="UniProtKB-UniRule"/>
</dbReference>
<dbReference type="InterPro" id="IPR017896">
    <property type="entry name" value="4Fe4S_Fe-S-bd"/>
</dbReference>
<keyword evidence="5 9" id="KW-0560">Oxidoreductase</keyword>
<feature type="binding site" evidence="9">
    <location>
        <position position="282"/>
    </location>
    <ligand>
        <name>S-adenosyl-L-methionine</name>
        <dbReference type="ChEBI" id="CHEBI:59789"/>
    </ligand>
</feature>
<dbReference type="SFLD" id="SFLDG01118">
    <property type="entry name" value="activating_enzymes__group_2"/>
    <property type="match status" value="1"/>
</dbReference>
<dbReference type="EC" id="1.97.1.-" evidence="9"/>
<reference evidence="12 13" key="1">
    <citation type="journal article" date="2012" name="J. Bacteriol.">
        <title>Complete genome sequences of Desulfosporosinus orientis DSM765T, Desulfosporosinus youngiae DSM17734T, Desulfosporosinus meridiei DSM13257T, and Desulfosporosinus acidiphilus DSM22704T.</title>
        <authorList>
            <person name="Pester M."/>
            <person name="Brambilla E."/>
            <person name="Alazard D."/>
            <person name="Rattei T."/>
            <person name="Weinmaier T."/>
            <person name="Han J."/>
            <person name="Lucas S."/>
            <person name="Lapidus A."/>
            <person name="Cheng J.F."/>
            <person name="Goodwin L."/>
            <person name="Pitluck S."/>
            <person name="Peters L."/>
            <person name="Ovchinnikova G."/>
            <person name="Teshima H."/>
            <person name="Detter J.C."/>
            <person name="Han C.S."/>
            <person name="Tapia R."/>
            <person name="Land M.L."/>
            <person name="Hauser L."/>
            <person name="Kyrpides N.C."/>
            <person name="Ivanova N.N."/>
            <person name="Pagani I."/>
            <person name="Huntmann M."/>
            <person name="Wei C.L."/>
            <person name="Davenport K.W."/>
            <person name="Daligault H."/>
            <person name="Chain P.S."/>
            <person name="Chen A."/>
            <person name="Mavromatis K."/>
            <person name="Markowitz V."/>
            <person name="Szeto E."/>
            <person name="Mikhailova N."/>
            <person name="Pati A."/>
            <person name="Wagner M."/>
            <person name="Woyke T."/>
            <person name="Ollivier B."/>
            <person name="Klenk H.P."/>
            <person name="Spring S."/>
            <person name="Loy A."/>
        </authorList>
    </citation>
    <scope>NUCLEOTIDE SEQUENCE [LARGE SCALE GENOMIC DNA]</scope>
    <source>
        <strain evidence="13">DSM 22704 / JCM 16185 / SJ4</strain>
    </source>
</reference>
<dbReference type="InterPro" id="IPR007197">
    <property type="entry name" value="rSAM"/>
</dbReference>
<dbReference type="SUPFAM" id="SSF102114">
    <property type="entry name" value="Radical SAM enzymes"/>
    <property type="match status" value="1"/>
</dbReference>
<keyword evidence="13" id="KW-1185">Reference proteome</keyword>
<dbReference type="NCBIfam" id="TIGR04395">
    <property type="entry name" value="cutC_activ_rSAM"/>
    <property type="match status" value="1"/>
</dbReference>
<keyword evidence="2 9" id="KW-0004">4Fe-4S</keyword>
<evidence type="ECO:0000256" key="7">
    <source>
        <dbReference type="ARBA" id="ARBA00023014"/>
    </source>
</evidence>
<dbReference type="HAMAP" id="MF_02059">
    <property type="entry name" value="Activ_enz_CutD"/>
    <property type="match status" value="1"/>
</dbReference>
<sequence length="328" mass="37517">MSTESTGCIERKARIFNVQKYSIYDGPGIRTLIFFKGCPLRCQWCSNPEGLERKFQVMYMEDLCIHCGSCVSVCPETIHYFSADEDESVQKPDGMKPRHKVHRDINCSGCRKCESICPQKALSIVGMDKRISEVLEIIRQDTLFYLSSGGGVTLGGGEVTMQPEFAANLLMECRSMGIHTAIETCGYAKLDSLLAVAQFTDLILFDIKHIDSERHYELTGVRNERILDNLGELIRRGFNVKIRMPLLRGMNESSSIIRQTMEFLKPFANYKNFQGIDLLPYHKLGINKYKQLDRTYPITEDLSFEAEELERIAEVIKDYDLQVKIIKH</sequence>
<evidence type="ECO:0000259" key="11">
    <source>
        <dbReference type="PROSITE" id="PS51918"/>
    </source>
</evidence>
<evidence type="ECO:0000259" key="10">
    <source>
        <dbReference type="PROSITE" id="PS51379"/>
    </source>
</evidence>
<dbReference type="Pfam" id="PF12838">
    <property type="entry name" value="Fer4_7"/>
    <property type="match status" value="1"/>
</dbReference>